<organism evidence="1 2">
    <name type="scientific">Emticicia agri</name>
    <dbReference type="NCBI Taxonomy" id="2492393"/>
    <lineage>
        <taxon>Bacteria</taxon>
        <taxon>Pseudomonadati</taxon>
        <taxon>Bacteroidota</taxon>
        <taxon>Cytophagia</taxon>
        <taxon>Cytophagales</taxon>
        <taxon>Leadbetterellaceae</taxon>
        <taxon>Emticicia</taxon>
    </lineage>
</organism>
<evidence type="ECO:0000313" key="1">
    <source>
        <dbReference type="EMBL" id="RYU91757.1"/>
    </source>
</evidence>
<dbReference type="AlphaFoldDB" id="A0A4Q5LQS5"/>
<dbReference type="Pfam" id="PF13715">
    <property type="entry name" value="CarbopepD_reg_2"/>
    <property type="match status" value="1"/>
</dbReference>
<accession>A0A4Q5LQS5</accession>
<dbReference type="Proteomes" id="UP000293162">
    <property type="component" value="Unassembled WGS sequence"/>
</dbReference>
<dbReference type="SUPFAM" id="SSF49464">
    <property type="entry name" value="Carboxypeptidase regulatory domain-like"/>
    <property type="match status" value="1"/>
</dbReference>
<comment type="caution">
    <text evidence="1">The sequence shown here is derived from an EMBL/GenBank/DDBJ whole genome shotgun (WGS) entry which is preliminary data.</text>
</comment>
<evidence type="ECO:0008006" key="3">
    <source>
        <dbReference type="Google" id="ProtNLM"/>
    </source>
</evidence>
<dbReference type="RefSeq" id="WP_130024310.1">
    <property type="nucleotide sequence ID" value="NZ_SEWF01000096.1"/>
</dbReference>
<protein>
    <recommendedName>
        <fullName evidence="3">Carboxypeptidase-like regulatory domain-containing protein</fullName>
    </recommendedName>
</protein>
<dbReference type="EMBL" id="SEWF01000096">
    <property type="protein sequence ID" value="RYU91757.1"/>
    <property type="molecule type" value="Genomic_DNA"/>
</dbReference>
<sequence>MTTNVWCQIVVTGQVINREDKSPMPWIQIIEKGTKNATYSNEDGTFYIIVSDANATLVFSMIGTITQEYTLKGASKILVKIKYDCTNHFFGAQKVGVYANSGVLNNPVGGQLYLALPLIYREGTITGNFSFQSNLRSNQFLNAEIEAKNLVLECNFNIHARWHYREVSYHNNFHAKAYTFETDFNIGKRLWFLPYLNVTAGYGNLHSGSDKQSVNGPVFGLDTYIGIRRFSSGLISGKVAIFRNKVEWQGQFTQSHRRFSFFIKYYQLKPFSELSLGIGKEFGYRFKRQRLKNDDKRKVS</sequence>
<reference evidence="1 2" key="1">
    <citation type="submission" date="2019-02" db="EMBL/GenBank/DDBJ databases">
        <title>Bacterial novel species Emticicia sp. 17J42-9 isolated from soil.</title>
        <authorList>
            <person name="Jung H.-Y."/>
        </authorList>
    </citation>
    <scope>NUCLEOTIDE SEQUENCE [LARGE SCALE GENOMIC DNA]</scope>
    <source>
        <strain evidence="1 2">17J42-9</strain>
    </source>
</reference>
<gene>
    <name evidence="1" type="ORF">EWM59_26930</name>
</gene>
<proteinExistence type="predicted"/>
<evidence type="ECO:0000313" key="2">
    <source>
        <dbReference type="Proteomes" id="UP000293162"/>
    </source>
</evidence>
<dbReference type="InterPro" id="IPR008969">
    <property type="entry name" value="CarboxyPept-like_regulatory"/>
</dbReference>
<dbReference type="OrthoDB" id="822112at2"/>
<name>A0A4Q5LQS5_9BACT</name>
<keyword evidence="2" id="KW-1185">Reference proteome</keyword>